<comment type="caution">
    <text evidence="1">The sequence shown here is derived from an EMBL/GenBank/DDBJ whole genome shotgun (WGS) entry which is preliminary data.</text>
</comment>
<keyword evidence="2" id="KW-1185">Reference proteome</keyword>
<proteinExistence type="predicted"/>
<name>A0ABU2RXJ4_9ACTN</name>
<protein>
    <submittedName>
        <fullName evidence="1">Uncharacterized protein</fullName>
    </submittedName>
</protein>
<dbReference type="EMBL" id="JAVREX010000019">
    <property type="protein sequence ID" value="MDT0432119.1"/>
    <property type="molecule type" value="Genomic_DNA"/>
</dbReference>
<dbReference type="Proteomes" id="UP001183777">
    <property type="component" value="Unassembled WGS sequence"/>
</dbReference>
<evidence type="ECO:0000313" key="2">
    <source>
        <dbReference type="Proteomes" id="UP001183777"/>
    </source>
</evidence>
<sequence length="122" mass="13274">MAWFAHLEPAVARIGGAKGWSHDVHDSVTLTLEGVVATHEAGTPDSASRVALLADGCKRNVTRTIELLAELGRLDDDRADPLDQWLERNLACLPAGIQTDVADWMDVLRNGGPRRRPKAEPT</sequence>
<dbReference type="RefSeq" id="WP_200696116.1">
    <property type="nucleotide sequence ID" value="NZ_JAVREX010000019.1"/>
</dbReference>
<gene>
    <name evidence="1" type="ORF">RM649_31365</name>
</gene>
<evidence type="ECO:0000313" key="1">
    <source>
        <dbReference type="EMBL" id="MDT0432119.1"/>
    </source>
</evidence>
<organism evidence="1 2">
    <name type="scientific">Streptomyces salyersiae</name>
    <dbReference type="NCBI Taxonomy" id="3075530"/>
    <lineage>
        <taxon>Bacteria</taxon>
        <taxon>Bacillati</taxon>
        <taxon>Actinomycetota</taxon>
        <taxon>Actinomycetes</taxon>
        <taxon>Kitasatosporales</taxon>
        <taxon>Streptomycetaceae</taxon>
        <taxon>Streptomyces</taxon>
    </lineage>
</organism>
<accession>A0ABU2RXJ4</accession>
<reference evidence="2" key="1">
    <citation type="submission" date="2023-07" db="EMBL/GenBank/DDBJ databases">
        <title>30 novel species of actinomycetes from the DSMZ collection.</title>
        <authorList>
            <person name="Nouioui I."/>
        </authorList>
    </citation>
    <scope>NUCLEOTIDE SEQUENCE [LARGE SCALE GENOMIC DNA]</scope>
    <source>
        <strain evidence="2">DSM 41770</strain>
    </source>
</reference>